<evidence type="ECO:0000313" key="3">
    <source>
        <dbReference type="Proteomes" id="UP000682843"/>
    </source>
</evidence>
<dbReference type="InterPro" id="IPR001279">
    <property type="entry name" value="Metallo-B-lactamas"/>
</dbReference>
<dbReference type="PANTHER" id="PTHR15032:SF4">
    <property type="entry name" value="N-ACYL-PHOSPHATIDYLETHANOLAMINE-HYDROLYZING PHOSPHOLIPASE D"/>
    <property type="match status" value="1"/>
</dbReference>
<evidence type="ECO:0000313" key="2">
    <source>
        <dbReference type="EMBL" id="QUS37729.1"/>
    </source>
</evidence>
<accession>A0ABX8A4V9</accession>
<dbReference type="RefSeq" id="WP_211911217.1">
    <property type="nucleotide sequence ID" value="NZ_CP036498.1"/>
</dbReference>
<organism evidence="2 3">
    <name type="scientific">Tardiphaga alba</name>
    <dbReference type="NCBI Taxonomy" id="340268"/>
    <lineage>
        <taxon>Bacteria</taxon>
        <taxon>Pseudomonadati</taxon>
        <taxon>Pseudomonadota</taxon>
        <taxon>Alphaproteobacteria</taxon>
        <taxon>Hyphomicrobiales</taxon>
        <taxon>Nitrobacteraceae</taxon>
        <taxon>Tardiphaga</taxon>
    </lineage>
</organism>
<dbReference type="EMBL" id="CP036498">
    <property type="protein sequence ID" value="QUS37729.1"/>
    <property type="molecule type" value="Genomic_DNA"/>
</dbReference>
<sequence length="353" mass="38752">MSISRRKLLASLGAVTATAGISAFWISRMPNYTGPVSDHFDGKVFFDPDGVPPKSLGEVLRWQFGGGRKREVWPDWVENEFADTPPGKVESGVRLTYVGHASWLIQTAGINILFDPVWSDRVSPFSFAGPQRHNAPGIAFDKLPKIDVVLVSHGHYDHLDIPTLSKLQASFAPRVITPLGNDVTMKSGDSAIKAEAYDWIDRVELGNGLAVTLVPTRHWSARGLFDRNRCLWASFVLETPAGKLYIVGDSGYGDGGHFRRVREAHGDIRLAILPIGAYEPRWFMKDQHMNPEDAVKALKDCGAQQALASHHSTFQLTDEAIDGPVKGLTAACDAAELPKDKFVALKPGQVFEI</sequence>
<dbReference type="InterPro" id="IPR036866">
    <property type="entry name" value="RibonucZ/Hydroxyglut_hydro"/>
</dbReference>
<dbReference type="Proteomes" id="UP000682843">
    <property type="component" value="Chromosome"/>
</dbReference>
<dbReference type="SUPFAM" id="SSF56281">
    <property type="entry name" value="Metallo-hydrolase/oxidoreductase"/>
    <property type="match status" value="1"/>
</dbReference>
<feature type="domain" description="Metallo-beta-lactamase" evidence="1">
    <location>
        <begin position="111"/>
        <end position="311"/>
    </location>
</feature>
<protein>
    <submittedName>
        <fullName evidence="2">MBL fold metallo-hydrolase</fullName>
    </submittedName>
</protein>
<name>A0ABX8A4V9_9BRAD</name>
<keyword evidence="3" id="KW-1185">Reference proteome</keyword>
<reference evidence="2 3" key="1">
    <citation type="submission" date="2019-02" db="EMBL/GenBank/DDBJ databases">
        <title>Emended description of the genus Rhodopseudomonas and description of Rhodopseudomonas albus sp. nov., a non-phototrophic, heavy-metal-tolerant bacterium isolated from garden soil.</title>
        <authorList>
            <person name="Bao Z."/>
            <person name="Cao W.W."/>
            <person name="Sato Y."/>
            <person name="Nishizawa T."/>
            <person name="Zhao J."/>
            <person name="Guo Y."/>
            <person name="Ohta H."/>
        </authorList>
    </citation>
    <scope>NUCLEOTIDE SEQUENCE [LARGE SCALE GENOMIC DNA]</scope>
    <source>
        <strain evidence="2 3">SK50-23</strain>
    </source>
</reference>
<gene>
    <name evidence="2" type="ORF">RPMA_01740</name>
</gene>
<evidence type="ECO:0000259" key="1">
    <source>
        <dbReference type="Pfam" id="PF12706"/>
    </source>
</evidence>
<dbReference type="Gene3D" id="3.60.15.10">
    <property type="entry name" value="Ribonuclease Z/Hydroxyacylglutathione hydrolase-like"/>
    <property type="match status" value="1"/>
</dbReference>
<dbReference type="PANTHER" id="PTHR15032">
    <property type="entry name" value="N-ACYL-PHOSPHATIDYLETHANOLAMINE-HYDROLYZING PHOSPHOLIPASE D"/>
    <property type="match status" value="1"/>
</dbReference>
<dbReference type="Pfam" id="PF12706">
    <property type="entry name" value="Lactamase_B_2"/>
    <property type="match status" value="1"/>
</dbReference>
<proteinExistence type="predicted"/>